<dbReference type="InterPro" id="IPR011990">
    <property type="entry name" value="TPR-like_helical_dom_sf"/>
</dbReference>
<evidence type="ECO:0008006" key="5">
    <source>
        <dbReference type="Google" id="ProtNLM"/>
    </source>
</evidence>
<keyword evidence="4" id="KW-1185">Reference proteome</keyword>
<dbReference type="SUPFAM" id="SSF48452">
    <property type="entry name" value="TPR-like"/>
    <property type="match status" value="1"/>
</dbReference>
<dbReference type="RefSeq" id="WP_126807671.1">
    <property type="nucleotide sequence ID" value="NZ_PIPP01000003.1"/>
</dbReference>
<evidence type="ECO:0000313" key="4">
    <source>
        <dbReference type="Proteomes" id="UP000286934"/>
    </source>
</evidence>
<comment type="caution">
    <text evidence="3">The sequence shown here is derived from an EMBL/GenBank/DDBJ whole genome shotgun (WGS) entry which is preliminary data.</text>
</comment>
<gene>
    <name evidence="3" type="ORF">CWE13_08395</name>
</gene>
<keyword evidence="2" id="KW-0812">Transmembrane</keyword>
<protein>
    <recommendedName>
        <fullName evidence="5">PEGA domain-containing protein</fullName>
    </recommendedName>
</protein>
<proteinExistence type="predicted"/>
<reference evidence="4" key="1">
    <citation type="journal article" date="2018" name="Front. Microbiol.">
        <title>Genome-Based Analysis Reveals the Taxonomy and Diversity of the Family Idiomarinaceae.</title>
        <authorList>
            <person name="Liu Y."/>
            <person name="Lai Q."/>
            <person name="Shao Z."/>
        </authorList>
    </citation>
    <scope>NUCLEOTIDE SEQUENCE [LARGE SCALE GENOMIC DNA]</scope>
    <source>
        <strain evidence="4">AIS</strain>
    </source>
</reference>
<evidence type="ECO:0000313" key="3">
    <source>
        <dbReference type="EMBL" id="RUO36857.1"/>
    </source>
</evidence>
<evidence type="ECO:0000256" key="1">
    <source>
        <dbReference type="SAM" id="Coils"/>
    </source>
</evidence>
<keyword evidence="2" id="KW-0472">Membrane</keyword>
<accession>A0A432WSY7</accession>
<dbReference type="Gene3D" id="1.25.40.10">
    <property type="entry name" value="Tetratricopeptide repeat domain"/>
    <property type="match status" value="1"/>
</dbReference>
<evidence type="ECO:0000256" key="2">
    <source>
        <dbReference type="SAM" id="Phobius"/>
    </source>
</evidence>
<dbReference type="Proteomes" id="UP000286934">
    <property type="component" value="Unassembled WGS sequence"/>
</dbReference>
<feature type="transmembrane region" description="Helical" evidence="2">
    <location>
        <begin position="25"/>
        <end position="46"/>
    </location>
</feature>
<name>A0A432WSY7_9GAMM</name>
<keyword evidence="1" id="KW-0175">Coiled coil</keyword>
<sequence length="489" mass="53824">MSNIDDSISEVKAARLKLVKKVTKVAFVSLLIVALAALLYFLILSVTKSFNSDSDKALTEVSRTNGALEAEEPSNQPPIDSAERAAIQQQLSDTRQRLQQAGANAAFNAWRPEQFTTFQQMLENAYALYTDADYAGTRAALSDLNNAISQLENEYQAAFTQAYEQAFAAFSDGEISRARLLNTEALRINPSFTPALELQPRLEAYEEVQALWLQSQTARAENNPLREIELLESLLALDPNHEQAAERAQEVSAELAERAFLNALDQALQALDSGDLDRAATAINRAAQIDGSRAEIANARARLTNARAEQELAQIEQQLALFQEIDEWATVAMVASNALQKYPSHSVSNNALTQASAIVQTQAQLQRYIDSPQRLADLAVLQNAQEAVATAQRYEQISPRLSSAIEELQQLIETANQPVTVVLTSDNRTHVRVLGEGVVGTHSEYSFSLKPGTYQFEGRREGYRSKIITVVVEQSAAPIAVTLICDERI</sequence>
<dbReference type="OrthoDB" id="6286134at2"/>
<keyword evidence="2" id="KW-1133">Transmembrane helix</keyword>
<dbReference type="EMBL" id="PIPP01000003">
    <property type="protein sequence ID" value="RUO36857.1"/>
    <property type="molecule type" value="Genomic_DNA"/>
</dbReference>
<feature type="coiled-coil region" evidence="1">
    <location>
        <begin position="134"/>
        <end position="161"/>
    </location>
</feature>
<dbReference type="AlphaFoldDB" id="A0A432WSY7"/>
<organism evidence="3 4">
    <name type="scientific">Aliidiomarina shirensis</name>
    <dbReference type="NCBI Taxonomy" id="1048642"/>
    <lineage>
        <taxon>Bacteria</taxon>
        <taxon>Pseudomonadati</taxon>
        <taxon>Pseudomonadota</taxon>
        <taxon>Gammaproteobacteria</taxon>
        <taxon>Alteromonadales</taxon>
        <taxon>Idiomarinaceae</taxon>
        <taxon>Aliidiomarina</taxon>
    </lineage>
</organism>
<feature type="coiled-coil region" evidence="1">
    <location>
        <begin position="289"/>
        <end position="325"/>
    </location>
</feature>